<evidence type="ECO:0000256" key="5">
    <source>
        <dbReference type="ARBA" id="ARBA00023002"/>
    </source>
</evidence>
<comment type="caution">
    <text evidence="9">The sequence shown here is derived from an EMBL/GenBank/DDBJ whole genome shotgun (WGS) entry which is preliminary data.</text>
</comment>
<dbReference type="InterPro" id="IPR050612">
    <property type="entry name" value="Prok_Mopterin_Oxidored"/>
</dbReference>
<dbReference type="Pfam" id="PF00384">
    <property type="entry name" value="Molybdopterin"/>
    <property type="match status" value="1"/>
</dbReference>
<evidence type="ECO:0000259" key="6">
    <source>
        <dbReference type="Pfam" id="PF00384"/>
    </source>
</evidence>
<evidence type="ECO:0000256" key="4">
    <source>
        <dbReference type="ARBA" id="ARBA00022723"/>
    </source>
</evidence>
<dbReference type="PANTHER" id="PTHR43742">
    <property type="entry name" value="TRIMETHYLAMINE-N-OXIDE REDUCTASE"/>
    <property type="match status" value="1"/>
</dbReference>
<dbReference type="Pfam" id="PF18364">
    <property type="entry name" value="Molybdopterin_N"/>
    <property type="match status" value="1"/>
</dbReference>
<gene>
    <name evidence="9" type="ORF">IBL26_09120</name>
</gene>
<organism evidence="9 10">
    <name type="scientific">Teichococcus aerophilus</name>
    <dbReference type="NCBI Taxonomy" id="1224513"/>
    <lineage>
        <taxon>Bacteria</taxon>
        <taxon>Pseudomonadati</taxon>
        <taxon>Pseudomonadota</taxon>
        <taxon>Alphaproteobacteria</taxon>
        <taxon>Acetobacterales</taxon>
        <taxon>Roseomonadaceae</taxon>
        <taxon>Roseomonas</taxon>
    </lineage>
</organism>
<proteinExistence type="inferred from homology"/>
<dbReference type="Gene3D" id="3.40.228.10">
    <property type="entry name" value="Dimethylsulfoxide Reductase, domain 2"/>
    <property type="match status" value="1"/>
</dbReference>
<reference evidence="9 10" key="1">
    <citation type="journal article" date="2013" name="Int. J. Syst. Evol. Microbiol.">
        <title>Roseomonas aerophila sp. nov., isolated from air.</title>
        <authorList>
            <person name="Kim S.J."/>
            <person name="Weon H.Y."/>
            <person name="Ahn J.H."/>
            <person name="Hong S.B."/>
            <person name="Seok S.J."/>
            <person name="Whang K.S."/>
            <person name="Kwon S.W."/>
        </authorList>
    </citation>
    <scope>NUCLEOTIDE SEQUENCE [LARGE SCALE GENOMIC DNA]</scope>
    <source>
        <strain evidence="9 10">NBRC 108923</strain>
    </source>
</reference>
<dbReference type="SUPFAM" id="SSF53706">
    <property type="entry name" value="Formate dehydrogenase/DMSO reductase, domains 1-3"/>
    <property type="match status" value="1"/>
</dbReference>
<sequence length="764" mass="82646">MPGEVPLLFTHWGAYRATVADGTLQELEGLAGDPDPSPIGRSIPGTLRDELRIHQPMIRAGWLRHGPASREQRGQEPFVPVSWELASALVAGEIRRVTTEHGNSAIFGGSYGWASAGRFHHAQSQLHRFLNACGGYTFSVNTHSYAAAEVLLPHVLGSQDGLVGRHTPWAVLERHTKLMVMFGGMPLKNTQVSAGGVGHHDVAAHLRRCRAAGMEFVNIGPLREDAMAELEAEWITPRPNTDTALMLALAHTLWAEGLHDAAFLARCTTGFDRFLPYLTGAADGQPKDAAWAAAICGLDAGAIRALARRMAATRTMIAVAWSLQRADHGEQPLWAAVTLAAMLGQIGLPGGGFGFGYGGSNRIGHAPHPFSWPALPQGRNPVRDFIPVARVADMLLHPGAPFDYDGQRRHYPEIRLVYWAGGNPFHHQQDLNKLAAAWKKPETVVVHEPWWNALAKQADIVLPCTTSAERNDIGIATGEAHLFAMRQLVPPVGEARSDFDILSGIATHLGLADAFTDRRDEMGWVRHLYALARQRAASHELALPDFEQFWQDGHIRLPQAAQETSLLQAFRADPDAAPLATPSGRIEIFSETIAGFGYADCPGHATWLEPAERLDGTGALLHLVSNQPRTRLHSQYDHGAYSRQSKVAGREPVTMHPADAAARGITGGMLVRLFNERGACLAGAVLSDAVMPGIVQLATGAWYDPAPDGLDRHGNVNVLTLDKGTSALSQAPSAHTTLVQVEPYTGTPPATHAFLPPEILEPRP</sequence>
<keyword evidence="10" id="KW-1185">Reference proteome</keyword>
<feature type="domain" description="Molybdopterin dinucleotide-binding" evidence="7">
    <location>
        <begin position="621"/>
        <end position="737"/>
    </location>
</feature>
<keyword evidence="4" id="KW-0479">Metal-binding</keyword>
<dbReference type="Gene3D" id="3.90.55.10">
    <property type="entry name" value="Dimethylsulfoxide Reductase, domain 3"/>
    <property type="match status" value="1"/>
</dbReference>
<comment type="similarity">
    <text evidence="2">Belongs to the prokaryotic molybdopterin-containing oxidoreductase family.</text>
</comment>
<dbReference type="InterPro" id="IPR041460">
    <property type="entry name" value="Molybdopterin_N"/>
</dbReference>
<evidence type="ECO:0000259" key="8">
    <source>
        <dbReference type="Pfam" id="PF18364"/>
    </source>
</evidence>
<dbReference type="InterPro" id="IPR009010">
    <property type="entry name" value="Asp_de-COase-like_dom_sf"/>
</dbReference>
<keyword evidence="3" id="KW-0500">Molybdenum</keyword>
<dbReference type="Gene3D" id="3.40.50.740">
    <property type="match status" value="1"/>
</dbReference>
<dbReference type="EMBL" id="JACTVA010000012">
    <property type="protein sequence ID" value="MBC9206992.1"/>
    <property type="molecule type" value="Genomic_DNA"/>
</dbReference>
<dbReference type="SUPFAM" id="SSF50692">
    <property type="entry name" value="ADC-like"/>
    <property type="match status" value="1"/>
</dbReference>
<dbReference type="InterPro" id="IPR006657">
    <property type="entry name" value="MoPterin_dinucl-bd_dom"/>
</dbReference>
<dbReference type="Gene3D" id="2.40.40.20">
    <property type="match status" value="1"/>
</dbReference>
<evidence type="ECO:0000259" key="7">
    <source>
        <dbReference type="Pfam" id="PF01568"/>
    </source>
</evidence>
<dbReference type="Pfam" id="PF01568">
    <property type="entry name" value="Molydop_binding"/>
    <property type="match status" value="1"/>
</dbReference>
<evidence type="ECO:0000256" key="3">
    <source>
        <dbReference type="ARBA" id="ARBA00022505"/>
    </source>
</evidence>
<accession>A0ABR7RLH7</accession>
<name>A0ABR7RLH7_9PROT</name>
<comment type="cofactor">
    <cofactor evidence="1">
        <name>Mo-bis(molybdopterin guanine dinucleotide)</name>
        <dbReference type="ChEBI" id="CHEBI:60539"/>
    </cofactor>
</comment>
<dbReference type="InterPro" id="IPR006656">
    <property type="entry name" value="Mopterin_OxRdtase"/>
</dbReference>
<feature type="domain" description="Molybdopterin oxidoreductase" evidence="6">
    <location>
        <begin position="52"/>
        <end position="506"/>
    </location>
</feature>
<dbReference type="Proteomes" id="UP000626026">
    <property type="component" value="Unassembled WGS sequence"/>
</dbReference>
<evidence type="ECO:0000256" key="2">
    <source>
        <dbReference type="ARBA" id="ARBA00010312"/>
    </source>
</evidence>
<dbReference type="PANTHER" id="PTHR43742:SF10">
    <property type="entry name" value="TRIMETHYLAMINE-N-OXIDE REDUCTASE 2"/>
    <property type="match status" value="1"/>
</dbReference>
<dbReference type="CDD" id="cd02793">
    <property type="entry name" value="MopB_CT_DMSOR-BSOR-TMAOR"/>
    <property type="match status" value="1"/>
</dbReference>
<evidence type="ECO:0000313" key="10">
    <source>
        <dbReference type="Proteomes" id="UP000626026"/>
    </source>
</evidence>
<dbReference type="InterPro" id="IPR041954">
    <property type="entry name" value="CT_DMSOR/BSOR/TMAOR"/>
</dbReference>
<keyword evidence="5" id="KW-0560">Oxidoreductase</keyword>
<dbReference type="RefSeq" id="WP_187784165.1">
    <property type="nucleotide sequence ID" value="NZ_JACTVA010000012.1"/>
</dbReference>
<dbReference type="CDD" id="cd02769">
    <property type="entry name" value="MopB_DMSOR-BSOR-TMAOR"/>
    <property type="match status" value="1"/>
</dbReference>
<protein>
    <submittedName>
        <fullName evidence="9">Molybdopterin guanine dinucleotide-containing S/N-oxide reductase</fullName>
    </submittedName>
</protein>
<feature type="domain" description="Molybdopterin oxidoreductase N-terminal" evidence="8">
    <location>
        <begin position="10"/>
        <end position="46"/>
    </location>
</feature>
<evidence type="ECO:0000313" key="9">
    <source>
        <dbReference type="EMBL" id="MBC9206992.1"/>
    </source>
</evidence>
<evidence type="ECO:0000256" key="1">
    <source>
        <dbReference type="ARBA" id="ARBA00001942"/>
    </source>
</evidence>